<gene>
    <name evidence="2" type="ORF">M427DRAFT_45368</name>
</gene>
<evidence type="ECO:0000256" key="1">
    <source>
        <dbReference type="SAM" id="MobiDB-lite"/>
    </source>
</evidence>
<sequence>MDRSEFQTEVPQGLQCRYAKEVRSLNKASRKAKNGTYSEVGAPPGALPGFGGGVSPPGAAVGELTVEVADAEGVTREVEEVADAEGVKKELVEAEGAPDDIMEVELEDTPIDEDVDVDVDEIGGAAVDAAVLASNKKRLQNLRLGDATRRSNRRWNPYRSSCSRGAAGPNHSRGTDEKTRFEICSWDSHNR</sequence>
<evidence type="ECO:0000313" key="3">
    <source>
        <dbReference type="Proteomes" id="UP000070544"/>
    </source>
</evidence>
<feature type="region of interest" description="Disordered" evidence="1">
    <location>
        <begin position="149"/>
        <end position="191"/>
    </location>
</feature>
<organism evidence="2 3">
    <name type="scientific">Gonapodya prolifera (strain JEL478)</name>
    <name type="common">Monoblepharis prolifera</name>
    <dbReference type="NCBI Taxonomy" id="1344416"/>
    <lineage>
        <taxon>Eukaryota</taxon>
        <taxon>Fungi</taxon>
        <taxon>Fungi incertae sedis</taxon>
        <taxon>Chytridiomycota</taxon>
        <taxon>Chytridiomycota incertae sedis</taxon>
        <taxon>Monoblepharidomycetes</taxon>
        <taxon>Monoblepharidales</taxon>
        <taxon>Gonapodyaceae</taxon>
        <taxon>Gonapodya</taxon>
    </lineage>
</organism>
<dbReference type="AlphaFoldDB" id="A0A139AAU7"/>
<feature type="region of interest" description="Disordered" evidence="1">
    <location>
        <begin position="27"/>
        <end position="59"/>
    </location>
</feature>
<reference evidence="2 3" key="1">
    <citation type="journal article" date="2015" name="Genome Biol. Evol.">
        <title>Phylogenomic analyses indicate that early fungi evolved digesting cell walls of algal ancestors of land plants.</title>
        <authorList>
            <person name="Chang Y."/>
            <person name="Wang S."/>
            <person name="Sekimoto S."/>
            <person name="Aerts A.L."/>
            <person name="Choi C."/>
            <person name="Clum A."/>
            <person name="LaButti K.M."/>
            <person name="Lindquist E.A."/>
            <person name="Yee Ngan C."/>
            <person name="Ohm R.A."/>
            <person name="Salamov A.A."/>
            <person name="Grigoriev I.V."/>
            <person name="Spatafora J.W."/>
            <person name="Berbee M.L."/>
        </authorList>
    </citation>
    <scope>NUCLEOTIDE SEQUENCE [LARGE SCALE GENOMIC DNA]</scope>
    <source>
        <strain evidence="2 3">JEL478</strain>
    </source>
</reference>
<accession>A0A139AAU7</accession>
<dbReference type="Proteomes" id="UP000070544">
    <property type="component" value="Unassembled WGS sequence"/>
</dbReference>
<keyword evidence="3" id="KW-1185">Reference proteome</keyword>
<protein>
    <submittedName>
        <fullName evidence="2">Uncharacterized protein</fullName>
    </submittedName>
</protein>
<name>A0A139AAU7_GONPJ</name>
<evidence type="ECO:0000313" key="2">
    <source>
        <dbReference type="EMBL" id="KXS13867.1"/>
    </source>
</evidence>
<dbReference type="EMBL" id="KQ965773">
    <property type="protein sequence ID" value="KXS13867.1"/>
    <property type="molecule type" value="Genomic_DNA"/>
</dbReference>
<proteinExistence type="predicted"/>